<reference evidence="1" key="1">
    <citation type="submission" date="2022-03" db="EMBL/GenBank/DDBJ databases">
        <authorList>
            <person name="Alioto T."/>
            <person name="Alioto T."/>
            <person name="Gomez Garrido J."/>
        </authorList>
    </citation>
    <scope>NUCLEOTIDE SEQUENCE</scope>
</reference>
<dbReference type="Proteomes" id="UP001295444">
    <property type="component" value="Chromosome 06"/>
</dbReference>
<keyword evidence="2" id="KW-1185">Reference proteome</keyword>
<protein>
    <submittedName>
        <fullName evidence="1">Uncharacterized protein</fullName>
    </submittedName>
</protein>
<feature type="non-terminal residue" evidence="1">
    <location>
        <position position="1"/>
    </location>
</feature>
<gene>
    <name evidence="1" type="ORF">PECUL_23A044441</name>
</gene>
<sequence length="65" mass="7178">YAELILVCPQLFVGFFQKALNRASSRCRRLDASPMEFGAYPVPAILQALLSEPRVSAALTHSPMK</sequence>
<organism evidence="1 2">
    <name type="scientific">Pelobates cultripes</name>
    <name type="common">Western spadefoot toad</name>
    <dbReference type="NCBI Taxonomy" id="61616"/>
    <lineage>
        <taxon>Eukaryota</taxon>
        <taxon>Metazoa</taxon>
        <taxon>Chordata</taxon>
        <taxon>Craniata</taxon>
        <taxon>Vertebrata</taxon>
        <taxon>Euteleostomi</taxon>
        <taxon>Amphibia</taxon>
        <taxon>Batrachia</taxon>
        <taxon>Anura</taxon>
        <taxon>Pelobatoidea</taxon>
        <taxon>Pelobatidae</taxon>
        <taxon>Pelobates</taxon>
    </lineage>
</organism>
<proteinExistence type="predicted"/>
<feature type="non-terminal residue" evidence="1">
    <location>
        <position position="65"/>
    </location>
</feature>
<dbReference type="AlphaFoldDB" id="A0AAD1WE24"/>
<evidence type="ECO:0000313" key="2">
    <source>
        <dbReference type="Proteomes" id="UP001295444"/>
    </source>
</evidence>
<dbReference type="EMBL" id="OW240917">
    <property type="protein sequence ID" value="CAH2301213.1"/>
    <property type="molecule type" value="Genomic_DNA"/>
</dbReference>
<name>A0AAD1WE24_PELCU</name>
<accession>A0AAD1WE24</accession>
<evidence type="ECO:0000313" key="1">
    <source>
        <dbReference type="EMBL" id="CAH2301213.1"/>
    </source>
</evidence>